<keyword evidence="3" id="KW-1185">Reference proteome</keyword>
<evidence type="ECO:0000313" key="3">
    <source>
        <dbReference type="Proteomes" id="UP000887013"/>
    </source>
</evidence>
<gene>
    <name evidence="2" type="primary">AVEN_189327_1</name>
    <name evidence="2" type="ORF">NPIL_545421</name>
</gene>
<dbReference type="Proteomes" id="UP000887013">
    <property type="component" value="Unassembled WGS sequence"/>
</dbReference>
<reference evidence="2" key="1">
    <citation type="submission" date="2020-08" db="EMBL/GenBank/DDBJ databases">
        <title>Multicomponent nature underlies the extraordinary mechanical properties of spider dragline silk.</title>
        <authorList>
            <person name="Kono N."/>
            <person name="Nakamura H."/>
            <person name="Mori M."/>
            <person name="Yoshida Y."/>
            <person name="Ohtoshi R."/>
            <person name="Malay A.D."/>
            <person name="Moran D.A.P."/>
            <person name="Tomita M."/>
            <person name="Numata K."/>
            <person name="Arakawa K."/>
        </authorList>
    </citation>
    <scope>NUCLEOTIDE SEQUENCE</scope>
</reference>
<dbReference type="AlphaFoldDB" id="A0A8X6IBE4"/>
<accession>A0A8X6IBE4</accession>
<keyword evidence="1" id="KW-0732">Signal</keyword>
<dbReference type="EMBL" id="BMAW01043213">
    <property type="protein sequence ID" value="GFS38180.1"/>
    <property type="molecule type" value="Genomic_DNA"/>
</dbReference>
<evidence type="ECO:0000313" key="2">
    <source>
        <dbReference type="EMBL" id="GFS38180.1"/>
    </source>
</evidence>
<sequence length="169" mass="19458">MCSFVTFLVLVLAMINTVHLRPPQPIGYFPGEFHPWSTDDDDGGIRNNYIESYKQSLGQFEDAPFPKNKLRVKFYPKSQDGFVPVDMTSLNNVYWWRKRFQGLKGSTAEDIPYYDNVDPKVVDLFNTGTVKKRDYTAAQLVNMLKALAKARRQRQIRITGKGLRFGISK</sequence>
<feature type="signal peptide" evidence="1">
    <location>
        <begin position="1"/>
        <end position="20"/>
    </location>
</feature>
<proteinExistence type="predicted"/>
<evidence type="ECO:0000256" key="1">
    <source>
        <dbReference type="SAM" id="SignalP"/>
    </source>
</evidence>
<organism evidence="2 3">
    <name type="scientific">Nephila pilipes</name>
    <name type="common">Giant wood spider</name>
    <name type="synonym">Nephila maculata</name>
    <dbReference type="NCBI Taxonomy" id="299642"/>
    <lineage>
        <taxon>Eukaryota</taxon>
        <taxon>Metazoa</taxon>
        <taxon>Ecdysozoa</taxon>
        <taxon>Arthropoda</taxon>
        <taxon>Chelicerata</taxon>
        <taxon>Arachnida</taxon>
        <taxon>Araneae</taxon>
        <taxon>Araneomorphae</taxon>
        <taxon>Entelegynae</taxon>
        <taxon>Araneoidea</taxon>
        <taxon>Nephilidae</taxon>
        <taxon>Nephila</taxon>
    </lineage>
</organism>
<dbReference type="OrthoDB" id="6423294at2759"/>
<feature type="chain" id="PRO_5036472938" evidence="1">
    <location>
        <begin position="21"/>
        <end position="169"/>
    </location>
</feature>
<name>A0A8X6IBE4_NEPPI</name>
<comment type="caution">
    <text evidence="2">The sequence shown here is derived from an EMBL/GenBank/DDBJ whole genome shotgun (WGS) entry which is preliminary data.</text>
</comment>
<protein>
    <submittedName>
        <fullName evidence="2">Uncharacterized protein</fullName>
    </submittedName>
</protein>